<feature type="transmembrane region" description="Helical" evidence="1">
    <location>
        <begin position="27"/>
        <end position="45"/>
    </location>
</feature>
<evidence type="ECO:0000313" key="3">
    <source>
        <dbReference type="Proteomes" id="UP000516046"/>
    </source>
</evidence>
<keyword evidence="1" id="KW-0812">Transmembrane</keyword>
<evidence type="ECO:0000313" key="2">
    <source>
        <dbReference type="EMBL" id="QNO18528.1"/>
    </source>
</evidence>
<accession>A0A7G9WIL6</accession>
<keyword evidence="1" id="KW-0472">Membrane</keyword>
<gene>
    <name evidence="2" type="ORF">H6X83_02425</name>
</gene>
<sequence length="50" mass="5498">MKFLITAAAVQNVIARAAETYHRNTELMILLFGIILAVTIVLLIAGRKKS</sequence>
<dbReference type="AlphaFoldDB" id="A0A7G9WIL6"/>
<dbReference type="RefSeq" id="WP_212507590.1">
    <property type="nucleotide sequence ID" value="NZ_CP060696.1"/>
</dbReference>
<dbReference type="EMBL" id="CP060696">
    <property type="protein sequence ID" value="QNO18528.1"/>
    <property type="molecule type" value="Genomic_DNA"/>
</dbReference>
<dbReference type="KEGG" id="caml:H6X83_02425"/>
<proteinExistence type="predicted"/>
<keyword evidence="3" id="KW-1185">Reference proteome</keyword>
<dbReference type="Proteomes" id="UP000516046">
    <property type="component" value="Chromosome"/>
</dbReference>
<keyword evidence="1" id="KW-1133">Transmembrane helix</keyword>
<name>A0A7G9WIL6_9FIRM</name>
<protein>
    <submittedName>
        <fullName evidence="2">Uncharacterized protein</fullName>
    </submittedName>
</protein>
<reference evidence="2 3" key="1">
    <citation type="submission" date="2020-08" db="EMBL/GenBank/DDBJ databases">
        <authorList>
            <person name="Ren C."/>
            <person name="Gu Y."/>
            <person name="Xu Y."/>
        </authorList>
    </citation>
    <scope>NUCLEOTIDE SEQUENCE [LARGE SCALE GENOMIC DNA]</scope>
    <source>
        <strain evidence="2 3">LBM18003</strain>
    </source>
</reference>
<organism evidence="2 3">
    <name type="scientific">Caproicibacterium amylolyticum</name>
    <dbReference type="NCBI Taxonomy" id="2766537"/>
    <lineage>
        <taxon>Bacteria</taxon>
        <taxon>Bacillati</taxon>
        <taxon>Bacillota</taxon>
        <taxon>Clostridia</taxon>
        <taxon>Eubacteriales</taxon>
        <taxon>Oscillospiraceae</taxon>
        <taxon>Caproicibacterium</taxon>
    </lineage>
</organism>
<evidence type="ECO:0000256" key="1">
    <source>
        <dbReference type="SAM" id="Phobius"/>
    </source>
</evidence>